<sequence length="63" mass="7194">MSISFSTIELINIAIGIERMGIAFYDVMTKSTENQELASQELEHKQRVEFLYTEVALPQTDRG</sequence>
<dbReference type="EMBL" id="BARW01020523">
    <property type="protein sequence ID" value="GAI92590.1"/>
    <property type="molecule type" value="Genomic_DNA"/>
</dbReference>
<gene>
    <name evidence="1" type="ORF">S12H4_34650</name>
</gene>
<evidence type="ECO:0000313" key="1">
    <source>
        <dbReference type="EMBL" id="GAI92590.1"/>
    </source>
</evidence>
<organism evidence="1">
    <name type="scientific">marine sediment metagenome</name>
    <dbReference type="NCBI Taxonomy" id="412755"/>
    <lineage>
        <taxon>unclassified sequences</taxon>
        <taxon>metagenomes</taxon>
        <taxon>ecological metagenomes</taxon>
    </lineage>
</organism>
<name>X1TYG3_9ZZZZ</name>
<evidence type="ECO:0008006" key="2">
    <source>
        <dbReference type="Google" id="ProtNLM"/>
    </source>
</evidence>
<reference evidence="1" key="1">
    <citation type="journal article" date="2014" name="Front. Microbiol.">
        <title>High frequency of phylogenetically diverse reductive dehalogenase-homologous genes in deep subseafloor sedimentary metagenomes.</title>
        <authorList>
            <person name="Kawai M."/>
            <person name="Futagami T."/>
            <person name="Toyoda A."/>
            <person name="Takaki Y."/>
            <person name="Nishi S."/>
            <person name="Hori S."/>
            <person name="Arai W."/>
            <person name="Tsubouchi T."/>
            <person name="Morono Y."/>
            <person name="Uchiyama I."/>
            <person name="Ito T."/>
            <person name="Fujiyama A."/>
            <person name="Inagaki F."/>
            <person name="Takami H."/>
        </authorList>
    </citation>
    <scope>NUCLEOTIDE SEQUENCE</scope>
    <source>
        <strain evidence="1">Expedition CK06-06</strain>
    </source>
</reference>
<comment type="caution">
    <text evidence="1">The sequence shown here is derived from an EMBL/GenBank/DDBJ whole genome shotgun (WGS) entry which is preliminary data.</text>
</comment>
<dbReference type="InterPro" id="IPR009078">
    <property type="entry name" value="Ferritin-like_SF"/>
</dbReference>
<protein>
    <recommendedName>
        <fullName evidence="2">Rubrerythrin diiron-binding domain-containing protein</fullName>
    </recommendedName>
</protein>
<accession>X1TYG3</accession>
<proteinExistence type="predicted"/>
<dbReference type="AlphaFoldDB" id="X1TYG3"/>
<dbReference type="SUPFAM" id="SSF47240">
    <property type="entry name" value="Ferritin-like"/>
    <property type="match status" value="1"/>
</dbReference>